<comment type="similarity">
    <text evidence="1">Belongs to the CDV3 family.</text>
</comment>
<dbReference type="GO" id="GO:0005737">
    <property type="term" value="C:cytoplasm"/>
    <property type="evidence" value="ECO:0007669"/>
    <property type="project" value="TreeGrafter"/>
</dbReference>
<evidence type="ECO:0000256" key="2">
    <source>
        <dbReference type="SAM" id="MobiDB-lite"/>
    </source>
</evidence>
<sequence length="249" mass="27903">MADLDNFFAKKDRKKKKSTTLGFSKANTEVIVKNLEVQRHRDQEKESEHAVPLATTIGNQASHESTTKLFTKDIQSSNEKDEEWYDYDPDEKDYTGLKIEALQIQDELSKDEETSDANNEISEENSKKDSSSVWSGRVTSNGSQGEVESDNGPSYTPAPAPSEDKGKYVPPEKRNAINVGVMKPRRSKAAPDINSQIYFPSLASSVIPCEDDSRRYEFEEVRGGGSSTHHHKSEAPRLTLDNKFSALRE</sequence>
<accession>C1BUN7</accession>
<dbReference type="OrthoDB" id="6288097at2759"/>
<gene>
    <name evidence="3" type="primary">CDV3A</name>
</gene>
<reference evidence="3" key="1">
    <citation type="submission" date="2009-06" db="EMBL/GenBank/DDBJ databases">
        <title>Lepeophtheirus salmonis ESTs and full-length cDNAs.</title>
        <authorList>
            <person name="Yasuike M."/>
            <person name="von Schalburg K."/>
            <person name="Cooper G."/>
            <person name="Leong J."/>
            <person name="Jones S.R.M."/>
            <person name="Koop B.F."/>
        </authorList>
    </citation>
    <scope>NUCLEOTIDE SEQUENCE</scope>
    <source>
        <strain evidence="3">Pacific form</strain>
        <tissue evidence="3">Whole</tissue>
    </source>
</reference>
<dbReference type="AlphaFoldDB" id="C1BUN7"/>
<feature type="compositionally biased region" description="Basic and acidic residues" evidence="2">
    <location>
        <begin position="39"/>
        <end position="49"/>
    </location>
</feature>
<organism evidence="3">
    <name type="scientific">Lepeophtheirus salmonis</name>
    <name type="common">Salmon louse</name>
    <name type="synonym">Caligus salmonis</name>
    <dbReference type="NCBI Taxonomy" id="72036"/>
    <lineage>
        <taxon>Eukaryota</taxon>
        <taxon>Metazoa</taxon>
        <taxon>Ecdysozoa</taxon>
        <taxon>Arthropoda</taxon>
        <taxon>Crustacea</taxon>
        <taxon>Multicrustacea</taxon>
        <taxon>Hexanauplia</taxon>
        <taxon>Copepoda</taxon>
        <taxon>Siphonostomatoida</taxon>
        <taxon>Caligidae</taxon>
        <taxon>Lepeophtheirus</taxon>
    </lineage>
</organism>
<dbReference type="PANTHER" id="PTHR16284:SF13">
    <property type="entry name" value="PROTEIN CDV3 HOMOLOG"/>
    <property type="match status" value="1"/>
</dbReference>
<feature type="compositionally biased region" description="Acidic residues" evidence="2">
    <location>
        <begin position="80"/>
        <end position="91"/>
    </location>
</feature>
<feature type="region of interest" description="Disordered" evidence="2">
    <location>
        <begin position="39"/>
        <end position="91"/>
    </location>
</feature>
<feature type="compositionally biased region" description="Polar residues" evidence="2">
    <location>
        <begin position="56"/>
        <end position="77"/>
    </location>
</feature>
<dbReference type="Pfam" id="PF15359">
    <property type="entry name" value="CDV3"/>
    <property type="match status" value="1"/>
</dbReference>
<dbReference type="EMBL" id="BT078316">
    <property type="protein sequence ID" value="ACO12740.1"/>
    <property type="molecule type" value="mRNA"/>
</dbReference>
<feature type="region of interest" description="Disordered" evidence="2">
    <location>
        <begin position="105"/>
        <end position="188"/>
    </location>
</feature>
<evidence type="ECO:0000256" key="1">
    <source>
        <dbReference type="ARBA" id="ARBA00006062"/>
    </source>
</evidence>
<evidence type="ECO:0000313" key="3">
    <source>
        <dbReference type="EMBL" id="ACO12740.1"/>
    </source>
</evidence>
<feature type="region of interest" description="Disordered" evidence="2">
    <location>
        <begin position="220"/>
        <end position="249"/>
    </location>
</feature>
<protein>
    <submittedName>
        <fullName evidence="3">CDV3 homolog A</fullName>
    </submittedName>
</protein>
<dbReference type="PANTHER" id="PTHR16284">
    <property type="entry name" value="PROTEIN CDV3 HOMOLOG"/>
    <property type="match status" value="1"/>
</dbReference>
<name>C1BUN7_LEPSM</name>
<dbReference type="InterPro" id="IPR026806">
    <property type="entry name" value="CDV3"/>
</dbReference>
<feature type="compositionally biased region" description="Polar residues" evidence="2">
    <location>
        <begin position="131"/>
        <end position="154"/>
    </location>
</feature>
<feature type="compositionally biased region" description="Basic and acidic residues" evidence="2">
    <location>
        <begin position="162"/>
        <end position="175"/>
    </location>
</feature>
<proteinExistence type="evidence at transcript level"/>